<protein>
    <recommendedName>
        <fullName evidence="4">DUF975 family protein</fullName>
    </recommendedName>
</protein>
<organism evidence="2 3">
    <name type="scientific">Algibacter mikhailovii</name>
    <dbReference type="NCBI Taxonomy" id="425498"/>
    <lineage>
        <taxon>Bacteria</taxon>
        <taxon>Pseudomonadati</taxon>
        <taxon>Bacteroidota</taxon>
        <taxon>Flavobacteriia</taxon>
        <taxon>Flavobacteriales</taxon>
        <taxon>Flavobacteriaceae</taxon>
        <taxon>Algibacter</taxon>
    </lineage>
</organism>
<keyword evidence="1" id="KW-0472">Membrane</keyword>
<sequence>MHIINDITGKIERAKSLSFGDIFNSSVETFKKVWLQGFVTYVLNVLLIAPLFIILYIPLIFFGILSPDSFGDDIDLNGVSVTAGILTGLLFLVLLFAASALSLGFKAAFYRIIREKDLGLNTSDNYFFFFKKQYLSKTIGLSLSMLGMVLLSYILCVLPLLYLIVPLYYMTIIYALNPDMSNAEIIQAGFKLGNKKWLLSFGLLFVSAILSGIVGFLMCIIGVYVTRQFVDLPCYHIYKEVVGLDEVFAIDNIETSQE</sequence>
<feature type="transmembrane region" description="Helical" evidence="1">
    <location>
        <begin position="85"/>
        <end position="113"/>
    </location>
</feature>
<feature type="transmembrane region" description="Helical" evidence="1">
    <location>
        <begin position="134"/>
        <end position="154"/>
    </location>
</feature>
<keyword evidence="3" id="KW-1185">Reference proteome</keyword>
<comment type="caution">
    <text evidence="2">The sequence shown here is derived from an EMBL/GenBank/DDBJ whole genome shotgun (WGS) entry which is preliminary data.</text>
</comment>
<feature type="transmembrane region" description="Helical" evidence="1">
    <location>
        <begin position="41"/>
        <end position="65"/>
    </location>
</feature>
<reference evidence="2" key="2">
    <citation type="submission" date="2020-09" db="EMBL/GenBank/DDBJ databases">
        <authorList>
            <person name="Sun Q."/>
            <person name="Kim S."/>
        </authorList>
    </citation>
    <scope>NUCLEOTIDE SEQUENCE</scope>
    <source>
        <strain evidence="2">KCTC 12710</strain>
    </source>
</reference>
<feature type="transmembrane region" description="Helical" evidence="1">
    <location>
        <begin position="197"/>
        <end position="225"/>
    </location>
</feature>
<name>A0A918QTJ1_9FLAO</name>
<accession>A0A918QTJ1</accession>
<evidence type="ECO:0000256" key="1">
    <source>
        <dbReference type="SAM" id="Phobius"/>
    </source>
</evidence>
<evidence type="ECO:0000313" key="3">
    <source>
        <dbReference type="Proteomes" id="UP000636004"/>
    </source>
</evidence>
<gene>
    <name evidence="2" type="ORF">GCM10007028_07180</name>
</gene>
<dbReference type="Proteomes" id="UP000636004">
    <property type="component" value="Unassembled WGS sequence"/>
</dbReference>
<reference evidence="2" key="1">
    <citation type="journal article" date="2014" name="Int. J. Syst. Evol. Microbiol.">
        <title>Complete genome sequence of Corynebacterium casei LMG S-19264T (=DSM 44701T), isolated from a smear-ripened cheese.</title>
        <authorList>
            <consortium name="US DOE Joint Genome Institute (JGI-PGF)"/>
            <person name="Walter F."/>
            <person name="Albersmeier A."/>
            <person name="Kalinowski J."/>
            <person name="Ruckert C."/>
        </authorList>
    </citation>
    <scope>NUCLEOTIDE SEQUENCE</scope>
    <source>
        <strain evidence="2">KCTC 12710</strain>
    </source>
</reference>
<keyword evidence="1" id="KW-0812">Transmembrane</keyword>
<dbReference type="EMBL" id="BMWZ01000002">
    <property type="protein sequence ID" value="GGZ72718.1"/>
    <property type="molecule type" value="Genomic_DNA"/>
</dbReference>
<proteinExistence type="predicted"/>
<evidence type="ECO:0008006" key="4">
    <source>
        <dbReference type="Google" id="ProtNLM"/>
    </source>
</evidence>
<keyword evidence="1" id="KW-1133">Transmembrane helix</keyword>
<evidence type="ECO:0000313" key="2">
    <source>
        <dbReference type="EMBL" id="GGZ72718.1"/>
    </source>
</evidence>
<dbReference type="RefSeq" id="WP_189359413.1">
    <property type="nucleotide sequence ID" value="NZ_BMWZ01000002.1"/>
</dbReference>
<dbReference type="AlphaFoldDB" id="A0A918QTJ1"/>